<evidence type="ECO:0000313" key="3">
    <source>
        <dbReference type="Proteomes" id="UP000199019"/>
    </source>
</evidence>
<dbReference type="InterPro" id="IPR006311">
    <property type="entry name" value="TAT_signal"/>
</dbReference>
<dbReference type="SUPFAM" id="SSF63829">
    <property type="entry name" value="Calcium-dependent phosphotriesterase"/>
    <property type="match status" value="1"/>
</dbReference>
<dbReference type="RefSeq" id="WP_091759351.1">
    <property type="nucleotide sequence ID" value="NZ_FOHB01000005.1"/>
</dbReference>
<dbReference type="OrthoDB" id="504981at2"/>
<evidence type="ECO:0008006" key="4">
    <source>
        <dbReference type="Google" id="ProtNLM"/>
    </source>
</evidence>
<dbReference type="EMBL" id="FOHB01000005">
    <property type="protein sequence ID" value="SES32659.1"/>
    <property type="molecule type" value="Genomic_DNA"/>
</dbReference>
<feature type="compositionally biased region" description="Basic and acidic residues" evidence="1">
    <location>
        <begin position="36"/>
        <end position="47"/>
    </location>
</feature>
<accession>A0A1H9WFU6</accession>
<reference evidence="3" key="1">
    <citation type="submission" date="2016-10" db="EMBL/GenBank/DDBJ databases">
        <authorList>
            <person name="Varghese N."/>
            <person name="Submissions S."/>
        </authorList>
    </citation>
    <scope>NUCLEOTIDE SEQUENCE [LARGE SCALE GENOMIC DNA]</scope>
    <source>
        <strain evidence="3">CGMCC 1.6963</strain>
    </source>
</reference>
<evidence type="ECO:0000313" key="2">
    <source>
        <dbReference type="EMBL" id="SES32659.1"/>
    </source>
</evidence>
<dbReference type="Proteomes" id="UP000199019">
    <property type="component" value="Unassembled WGS sequence"/>
</dbReference>
<evidence type="ECO:0000256" key="1">
    <source>
        <dbReference type="SAM" id="MobiDB-lite"/>
    </source>
</evidence>
<keyword evidence="3" id="KW-1185">Reference proteome</keyword>
<sequence>MADTTTSFGRRVFLRSATAAATIATIELTGAGTATAHDRHGHGDDHHRHDHRGRAPHTVALPDGLQPEGITSGPGTRYYVGSLADGRIITGDLLAATSSVLLAGTTGRSLRGLKWDPRTNLVWAVGSLGTTGKVYAVNGRTGAVVADVTVPGAKFLNDLVVTSRAVWVTDSYVDRLTRVPLHHGGAPSGVAPAYLPLRGAWPAGNGKDFWANGIRQLPDGRLVLNNSTAGGLWQVDRATGVARSIPVSGGPAITSGDGLELRGDVLYNVRGTGGNDVAVLRLHRRHDGWEARWRDDLTDPTLDTPSTATLAGGWLWAVNARFGVASPTTAHYWITRLPAQHHWR</sequence>
<organism evidence="2 3">
    <name type="scientific">Pedococcus cremeus</name>
    <dbReference type="NCBI Taxonomy" id="587636"/>
    <lineage>
        <taxon>Bacteria</taxon>
        <taxon>Bacillati</taxon>
        <taxon>Actinomycetota</taxon>
        <taxon>Actinomycetes</taxon>
        <taxon>Micrococcales</taxon>
        <taxon>Intrasporangiaceae</taxon>
        <taxon>Pedococcus</taxon>
    </lineage>
</organism>
<gene>
    <name evidence="2" type="ORF">SAMN05216199_2869</name>
</gene>
<dbReference type="InterPro" id="IPR011042">
    <property type="entry name" value="6-blade_b-propeller_TolB-like"/>
</dbReference>
<dbReference type="STRING" id="587636.SAMN05216199_2869"/>
<dbReference type="Gene3D" id="2.120.10.30">
    <property type="entry name" value="TolB, C-terminal domain"/>
    <property type="match status" value="1"/>
</dbReference>
<dbReference type="PROSITE" id="PS51318">
    <property type="entry name" value="TAT"/>
    <property type="match status" value="1"/>
</dbReference>
<proteinExistence type="predicted"/>
<dbReference type="AlphaFoldDB" id="A0A1H9WFU6"/>
<protein>
    <recommendedName>
        <fullName evidence="4">Superoxide dismutase</fullName>
    </recommendedName>
</protein>
<name>A0A1H9WFU6_9MICO</name>
<feature type="region of interest" description="Disordered" evidence="1">
    <location>
        <begin position="32"/>
        <end position="67"/>
    </location>
</feature>